<name>A0A841AIE4_9MICO</name>
<evidence type="ECO:0000313" key="1">
    <source>
        <dbReference type="EMBL" id="MBB5833040.1"/>
    </source>
</evidence>
<accession>A0A841AIE4</accession>
<reference evidence="1 2" key="1">
    <citation type="submission" date="2020-08" db="EMBL/GenBank/DDBJ databases">
        <title>Sequencing the genomes of 1000 actinobacteria strains.</title>
        <authorList>
            <person name="Klenk H.-P."/>
        </authorList>
    </citation>
    <scope>NUCLEOTIDE SEQUENCE [LARGE SCALE GENOMIC DNA]</scope>
    <source>
        <strain evidence="1 2">DSM 28796</strain>
    </source>
</reference>
<sequence>MLLTVCVNGARLPSAHPALSADPEVLARDASRAIAAGADEVHLHPKDPAGHDSLRGEDVARWLEVFRRVLPGVRLGVTTGLWAADGPAERLALVRSWETLPDLASVNWHEEGAAQLARHLLERGVDVEAGLWTAEAAEAWARSPLAPHCHRVLVELPDVPAGHLRPAAEGIRTALIAAGHRRPLLLHGEERSAWPGVLLALEAGADTRIGLEDTLTGPGGAPVGSNAELVTLCREFLGG</sequence>
<dbReference type="EMBL" id="JACHLZ010000001">
    <property type="protein sequence ID" value="MBB5833040.1"/>
    <property type="molecule type" value="Genomic_DNA"/>
</dbReference>
<dbReference type="PANTHER" id="PTHR37418:SF1">
    <property type="entry name" value="3-KETO-5-AMINOHEXANOATE CLEAVAGE PROTEIN"/>
    <property type="match status" value="1"/>
</dbReference>
<organism evidence="1 2">
    <name type="scientific">Brachybacterium aquaticum</name>
    <dbReference type="NCBI Taxonomy" id="1432564"/>
    <lineage>
        <taxon>Bacteria</taxon>
        <taxon>Bacillati</taxon>
        <taxon>Actinomycetota</taxon>
        <taxon>Actinomycetes</taxon>
        <taxon>Micrococcales</taxon>
        <taxon>Dermabacteraceae</taxon>
        <taxon>Brachybacterium</taxon>
    </lineage>
</organism>
<dbReference type="Pfam" id="PF05853">
    <property type="entry name" value="BKACE"/>
    <property type="match status" value="1"/>
</dbReference>
<gene>
    <name evidence="1" type="ORF">HNR70_002853</name>
</gene>
<dbReference type="InterPro" id="IPR008567">
    <property type="entry name" value="BKACE"/>
</dbReference>
<keyword evidence="2" id="KW-1185">Reference proteome</keyword>
<comment type="caution">
    <text evidence="1">The sequence shown here is derived from an EMBL/GenBank/DDBJ whole genome shotgun (WGS) entry which is preliminary data.</text>
</comment>
<dbReference type="Gene3D" id="3.20.20.70">
    <property type="entry name" value="Aldolase class I"/>
    <property type="match status" value="2"/>
</dbReference>
<dbReference type="InterPro" id="IPR013785">
    <property type="entry name" value="Aldolase_TIM"/>
</dbReference>
<proteinExistence type="predicted"/>
<protein>
    <submittedName>
        <fullName evidence="1">Uncharacterized protein (DUF849 family)</fullName>
    </submittedName>
</protein>
<dbReference type="GO" id="GO:0043720">
    <property type="term" value="F:3-keto-5-aminohexanoate cleavage activity"/>
    <property type="evidence" value="ECO:0007669"/>
    <property type="project" value="InterPro"/>
</dbReference>
<dbReference type="Proteomes" id="UP000588158">
    <property type="component" value="Unassembled WGS sequence"/>
</dbReference>
<dbReference type="RefSeq" id="WP_312857686.1">
    <property type="nucleotide sequence ID" value="NZ_JACHLZ010000001.1"/>
</dbReference>
<dbReference type="AlphaFoldDB" id="A0A841AIE4"/>
<evidence type="ECO:0000313" key="2">
    <source>
        <dbReference type="Proteomes" id="UP000588158"/>
    </source>
</evidence>
<dbReference type="PANTHER" id="PTHR37418">
    <property type="entry name" value="3-KETO-5-AMINOHEXANOATE CLEAVAGE ENZYME-RELATED"/>
    <property type="match status" value="1"/>
</dbReference>